<dbReference type="GeneID" id="106666573"/>
<dbReference type="KEGG" id="clec:106666573"/>
<feature type="chain" id="PRO_5035248657" description="Shavenoid isoform B-like N-terminal domain-containing protein" evidence="2">
    <location>
        <begin position="18"/>
        <end position="1183"/>
    </location>
</feature>
<accession>A0A8I6RQ29</accession>
<dbReference type="InterPro" id="IPR057507">
    <property type="entry name" value="Sha_B-like_N"/>
</dbReference>
<keyword evidence="5" id="KW-1185">Reference proteome</keyword>
<evidence type="ECO:0000313" key="4">
    <source>
        <dbReference type="EnsemblMetazoa" id="XP_014249346.2"/>
    </source>
</evidence>
<reference evidence="4" key="1">
    <citation type="submission" date="2022-01" db="UniProtKB">
        <authorList>
            <consortium name="EnsemblMetazoa"/>
        </authorList>
    </citation>
    <scope>IDENTIFICATION</scope>
</reference>
<evidence type="ECO:0000256" key="1">
    <source>
        <dbReference type="SAM" id="MobiDB-lite"/>
    </source>
</evidence>
<dbReference type="AlphaFoldDB" id="A0A8I6RQ29"/>
<dbReference type="PANTHER" id="PTHR39387">
    <property type="entry name" value="SHAVENOID, ISOFORM B"/>
    <property type="match status" value="1"/>
</dbReference>
<evidence type="ECO:0000259" key="3">
    <source>
        <dbReference type="Pfam" id="PF23328"/>
    </source>
</evidence>
<feature type="compositionally biased region" description="Polar residues" evidence="1">
    <location>
        <begin position="461"/>
        <end position="472"/>
    </location>
</feature>
<feature type="compositionally biased region" description="Polar residues" evidence="1">
    <location>
        <begin position="1123"/>
        <end position="1132"/>
    </location>
</feature>
<keyword evidence="2" id="KW-0732">Signal</keyword>
<feature type="domain" description="Shavenoid isoform B-like N-terminal" evidence="3">
    <location>
        <begin position="21"/>
        <end position="80"/>
    </location>
</feature>
<dbReference type="EnsemblMetazoa" id="XM_014393860.2">
    <property type="protein sequence ID" value="XP_014249346.2"/>
    <property type="gene ID" value="LOC106666573"/>
</dbReference>
<feature type="compositionally biased region" description="Basic and acidic residues" evidence="1">
    <location>
        <begin position="450"/>
        <end position="460"/>
    </location>
</feature>
<dbReference type="Pfam" id="PF23328">
    <property type="entry name" value="Sha_B_N"/>
    <property type="match status" value="1"/>
</dbReference>
<feature type="region of interest" description="Disordered" evidence="1">
    <location>
        <begin position="957"/>
        <end position="984"/>
    </location>
</feature>
<dbReference type="GO" id="GO:0005938">
    <property type="term" value="C:cell cortex"/>
    <property type="evidence" value="ECO:0007669"/>
    <property type="project" value="TreeGrafter"/>
</dbReference>
<feature type="region of interest" description="Disordered" evidence="1">
    <location>
        <begin position="449"/>
        <end position="472"/>
    </location>
</feature>
<protein>
    <recommendedName>
        <fullName evidence="3">Shavenoid isoform B-like N-terminal domain-containing protein</fullName>
    </recommendedName>
</protein>
<feature type="signal peptide" evidence="2">
    <location>
        <begin position="1"/>
        <end position="17"/>
    </location>
</feature>
<name>A0A8I6RQ29_CIMLE</name>
<dbReference type="Proteomes" id="UP000494040">
    <property type="component" value="Unassembled WGS sequence"/>
</dbReference>
<dbReference type="RefSeq" id="XP_014249346.2">
    <property type="nucleotide sequence ID" value="XM_014393860.2"/>
</dbReference>
<dbReference type="PANTHER" id="PTHR39387:SF1">
    <property type="entry name" value="SHAVENOID, ISOFORM B"/>
    <property type="match status" value="1"/>
</dbReference>
<evidence type="ECO:0000256" key="2">
    <source>
        <dbReference type="SAM" id="SignalP"/>
    </source>
</evidence>
<dbReference type="OrthoDB" id="6346242at2759"/>
<dbReference type="GO" id="GO:0035317">
    <property type="term" value="P:imaginal disc-derived wing hair organization"/>
    <property type="evidence" value="ECO:0007669"/>
    <property type="project" value="TreeGrafter"/>
</dbReference>
<organism evidence="4 5">
    <name type="scientific">Cimex lectularius</name>
    <name type="common">Bed bug</name>
    <name type="synonym">Acanthia lectularia</name>
    <dbReference type="NCBI Taxonomy" id="79782"/>
    <lineage>
        <taxon>Eukaryota</taxon>
        <taxon>Metazoa</taxon>
        <taxon>Ecdysozoa</taxon>
        <taxon>Arthropoda</taxon>
        <taxon>Hexapoda</taxon>
        <taxon>Insecta</taxon>
        <taxon>Pterygota</taxon>
        <taxon>Neoptera</taxon>
        <taxon>Paraneoptera</taxon>
        <taxon>Hemiptera</taxon>
        <taxon>Heteroptera</taxon>
        <taxon>Panheteroptera</taxon>
        <taxon>Cimicomorpha</taxon>
        <taxon>Cimicidae</taxon>
        <taxon>Cimex</taxon>
    </lineage>
</organism>
<feature type="region of interest" description="Disordered" evidence="1">
    <location>
        <begin position="1121"/>
        <end position="1154"/>
    </location>
</feature>
<sequence length="1183" mass="131852">MLFGLVGLLLLIGSSSCQSNSHITRQHPTDQFQLYGNCLEDACVEESSGTAELAGSCTCKCLPHLPVFREDLHICVDDIHECTLAPFVTGSTHQKVPYVFLPLKGQIIHPSSAIQFTDVTAPICVVSGAKYLTKNGWTELRNKSEAEPPFRLLKDEGKTYLQWLGESDLRLSMEGRLILIHLLCKDMDDIENQNNNIFTPCVSFRVAGTPSDTNAWTGVREVSFSVDSQNNNNGSIGSGYISVALCSVVIGLIYVASVVLYIQLRKKNTNQKEPSTPHIGVAEEGIVKNNPLLRHCHDNVLYLPESAHSCSDSDGSSDRIQLSDDSTCEPAVNVEVTSAVVHPCTISREKEKNTLSNIQSQDNIIEKHPEENVSIIETLDTREDKPEKICAIACSNVRRKLYFNPSFFQHELLLAPPPAAIEFLTKIREVISIAKSKMQAKRFSPSLLRIPEENENKSSDGETCNGSRLNQYVPSVNSNKLLSSDGLNSCRNCCKTPENKQRSVEKWLANVPVVSNEFGSADDTDEKASDLSEWVTDNNSLDKLRKSFFQQDDDVISSEENPSEFNVNYCNRKLLLYDNLTKKKGETMLKGDKTPDILYTIPIISTTEETGKNNNNQMTSSTSSFKNFTVNEVNQDEDNTTLSHSDSSLDKKPDEQTSQYELICNKNYEGEENGSELETMKFKGGFAVSCDYIDIQNTTGGIQSKDLNFPYYITNNPYTRNTRAMSEIHLNEKKDDHDYEMIMLNNIEETKSLPDFCSRPGGYSLISEVYVNSGFGFSSSQSSINSNNDSTYSPVGGKPVSVSKDGLEHLTINIKESPTNHTDEDSDNFEPDTLDRKPNNLVIPGDTTSKLQITNDFFTDSLERQAQISLKSTGSFRKDFSCIHSTAIPNRNRGVVLNRAFGSLREIFMAKNNYNQCTHRSSKPCSFTDVLNCTNPPNQISNLYWNREKYLKTLKPESKQAKRQRQPDPPNHSLISPPQPPDFMIDLPNESNVPALPTKSFKLNIHDDVHGCDRVSSLSCPFDLMCNKNHPIERANGANRHLSPIPKCQIEPRLNLRNFERFPNGVCHLGNIDNHCTGSELISGSIHLPDNLKINHSLPKVDKSANLSHQANLLLNRTEDSGYLSTDSNTSDKPLRRDGSLSETDDSFFDGASESGAESIATDSFFFGKTHQNSLDKPLETQS</sequence>
<feature type="region of interest" description="Disordered" evidence="1">
    <location>
        <begin position="637"/>
        <end position="656"/>
    </location>
</feature>
<evidence type="ECO:0000313" key="5">
    <source>
        <dbReference type="Proteomes" id="UP000494040"/>
    </source>
</evidence>
<proteinExistence type="predicted"/>